<feature type="domain" description="Copper amine oxidase catalytic" evidence="10">
    <location>
        <begin position="330"/>
        <end position="735"/>
    </location>
</feature>
<dbReference type="Pfam" id="PF02727">
    <property type="entry name" value="Cu_amine_oxidN2"/>
    <property type="match status" value="1"/>
</dbReference>
<keyword evidence="4 8" id="KW-0560">Oxidoreductase</keyword>
<comment type="similarity">
    <text evidence="1 8">Belongs to the copper/topaquinone oxidase family.</text>
</comment>
<evidence type="ECO:0000313" key="13">
    <source>
        <dbReference type="EMBL" id="VDI16987.1"/>
    </source>
</evidence>
<dbReference type="PRINTS" id="PR00766">
    <property type="entry name" value="CUDAOXIDASE"/>
</dbReference>
<dbReference type="AlphaFoldDB" id="A0A8B6DCX9"/>
<name>A0A8B6DCX9_MYTGA</name>
<dbReference type="Gene3D" id="2.70.98.20">
    <property type="entry name" value="Copper amine oxidase, catalytic domain"/>
    <property type="match status" value="1"/>
</dbReference>
<dbReference type="GO" id="GO:0009308">
    <property type="term" value="P:amine metabolic process"/>
    <property type="evidence" value="ECO:0007669"/>
    <property type="project" value="UniProtKB-UniRule"/>
</dbReference>
<keyword evidence="9" id="KW-0812">Transmembrane</keyword>
<evidence type="ECO:0000256" key="5">
    <source>
        <dbReference type="ARBA" id="ARBA00023008"/>
    </source>
</evidence>
<evidence type="ECO:0000256" key="8">
    <source>
        <dbReference type="RuleBase" id="RU000672"/>
    </source>
</evidence>
<evidence type="ECO:0000256" key="3">
    <source>
        <dbReference type="ARBA" id="ARBA00022772"/>
    </source>
</evidence>
<feature type="transmembrane region" description="Helical" evidence="9">
    <location>
        <begin position="13"/>
        <end position="37"/>
    </location>
</feature>
<comment type="caution">
    <text evidence="13">The sequence shown here is derived from an EMBL/GenBank/DDBJ whole genome shotgun (WGS) entry which is preliminary data.</text>
</comment>
<organism evidence="13 14">
    <name type="scientific">Mytilus galloprovincialis</name>
    <name type="common">Mediterranean mussel</name>
    <dbReference type="NCBI Taxonomy" id="29158"/>
    <lineage>
        <taxon>Eukaryota</taxon>
        <taxon>Metazoa</taxon>
        <taxon>Spiralia</taxon>
        <taxon>Lophotrochozoa</taxon>
        <taxon>Mollusca</taxon>
        <taxon>Bivalvia</taxon>
        <taxon>Autobranchia</taxon>
        <taxon>Pteriomorphia</taxon>
        <taxon>Mytilida</taxon>
        <taxon>Mytiloidea</taxon>
        <taxon>Mytilidae</taxon>
        <taxon>Mytilinae</taxon>
        <taxon>Mytilus</taxon>
    </lineage>
</organism>
<keyword evidence="5 8" id="KW-0186">Copper</keyword>
<dbReference type="SUPFAM" id="SSF49998">
    <property type="entry name" value="Amine oxidase catalytic domain"/>
    <property type="match status" value="1"/>
</dbReference>
<dbReference type="Gene3D" id="3.10.450.40">
    <property type="match status" value="2"/>
</dbReference>
<evidence type="ECO:0000256" key="1">
    <source>
        <dbReference type="ARBA" id="ARBA00007983"/>
    </source>
</evidence>
<dbReference type="GO" id="GO:0005507">
    <property type="term" value="F:copper ion binding"/>
    <property type="evidence" value="ECO:0007669"/>
    <property type="project" value="InterPro"/>
</dbReference>
<feature type="domain" description="Copper amine oxidase N2-terminal" evidence="11">
    <location>
        <begin position="89"/>
        <end position="156"/>
    </location>
</feature>
<protein>
    <recommendedName>
        <fullName evidence="8">Amine oxidase</fullName>
        <ecNumber evidence="8">1.4.3.-</ecNumber>
    </recommendedName>
</protein>
<keyword evidence="2 8" id="KW-0479">Metal-binding</keyword>
<evidence type="ECO:0000259" key="10">
    <source>
        <dbReference type="Pfam" id="PF01179"/>
    </source>
</evidence>
<proteinExistence type="inferred from homology"/>
<dbReference type="InterPro" id="IPR000269">
    <property type="entry name" value="Cu_amine_oxidase"/>
</dbReference>
<feature type="domain" description="Copper amine oxidase N3-terminal" evidence="12">
    <location>
        <begin position="206"/>
        <end position="275"/>
    </location>
</feature>
<dbReference type="InterPro" id="IPR049948">
    <property type="entry name" value="Cu_Am_ox_TPQ-bd"/>
</dbReference>
<dbReference type="SUPFAM" id="SSF54416">
    <property type="entry name" value="Amine oxidase N-terminal region"/>
    <property type="match status" value="2"/>
</dbReference>
<dbReference type="PROSITE" id="PS01164">
    <property type="entry name" value="COPPER_AMINE_OXID_1"/>
    <property type="match status" value="1"/>
</dbReference>
<dbReference type="InterPro" id="IPR015798">
    <property type="entry name" value="Cu_amine_oxidase_C"/>
</dbReference>
<dbReference type="InterPro" id="IPR015802">
    <property type="entry name" value="Cu_amine_oxidase_N3"/>
</dbReference>
<reference evidence="13" key="1">
    <citation type="submission" date="2018-11" db="EMBL/GenBank/DDBJ databases">
        <authorList>
            <person name="Alioto T."/>
            <person name="Alioto T."/>
        </authorList>
    </citation>
    <scope>NUCLEOTIDE SEQUENCE</scope>
</reference>
<dbReference type="InterPro" id="IPR015800">
    <property type="entry name" value="Cu_amine_oxidase_N2"/>
</dbReference>
<dbReference type="PANTHER" id="PTHR10638">
    <property type="entry name" value="COPPER AMINE OXIDASE"/>
    <property type="match status" value="1"/>
</dbReference>
<evidence type="ECO:0000256" key="6">
    <source>
        <dbReference type="PIRSR" id="PIRSR600269-50"/>
    </source>
</evidence>
<evidence type="ECO:0000313" key="14">
    <source>
        <dbReference type="Proteomes" id="UP000596742"/>
    </source>
</evidence>
<dbReference type="Proteomes" id="UP000596742">
    <property type="component" value="Unassembled WGS sequence"/>
</dbReference>
<dbReference type="Pfam" id="PF01179">
    <property type="entry name" value="Cu_amine_oxid"/>
    <property type="match status" value="1"/>
</dbReference>
<dbReference type="GO" id="GO:0048038">
    <property type="term" value="F:quinone binding"/>
    <property type="evidence" value="ECO:0007669"/>
    <property type="project" value="InterPro"/>
</dbReference>
<dbReference type="OrthoDB" id="5379943at2759"/>
<evidence type="ECO:0000259" key="11">
    <source>
        <dbReference type="Pfam" id="PF02727"/>
    </source>
</evidence>
<dbReference type="EC" id="1.4.3.-" evidence="8"/>
<sequence length="788" mass="90846">MKSLIDSDGKWKWISLIFAVSSLIFLLMNISLLVIVLKGSQRSSSDSSSIIADIEIRNLDDKDDVFSQLTFEEIDLVLKYLYSIESLRLTLPNETKIESSFIHTIELLSPPKKEVLEYLKNNGSKPYRRAKVYIFRGDISPPMIEEYVVGDLPNISYGRIANVSSRHTRIPHIYRPFSTYEFMGIYKHVIARIGKDARHVLLESYNATTTNCGNQCLRFSMTPISSGYLQEGKRKAWFWFAYDVEFFTLHPVDFQFLVDMTSSQSSDWSIEQIWYANKLFPSLENFLDEYKCGNINKTRLKFPKEATNLYSSLNTRQPPLSPLKRRAPIQIEPDGRRFSTAGNTVAYMGWKIRHRMSPTNGFQLFDISFDNEMVVYEMSLQEVIVIYSGYTPSARMLHYADGAGLFGTRHRGLLPGTDCPDNAKFFDVHLYSSNENGKRTYENSVCIFEHNNNSPLRRHRAYGRSGAFYAGLLDSVLVIRTIMSVINYDYVIDYIFHQNGIVETKVSLTGYLSSSFYFTEEEHYGGHLQKHIQAGLHNHLFNFKVDLDVKGTANRFETLDIKPEFKQDPWNSREHHQSKYEKHTRYNEQDAQYTYNFETPKYLLISNHNESTAEGLSRSYRIKFSGISKMQLPEDYGFAKSISWSRHQVTVTKRKDEEDASSSIFAMWDANDPVVNFKNYSQDNEDIIDEDLVAWITLGTQHIPHKENIPNTLAAGSQLSFFLIPYNYFDEDPSMRSPDSVRIVPKDPKRPTEGAIVERGSGYKRTVCIPTKSKIDEFLATNSTFIFT</sequence>
<keyword evidence="14" id="KW-1185">Reference proteome</keyword>
<dbReference type="PANTHER" id="PTHR10638:SF20">
    <property type="entry name" value="AMINE OXIDASE"/>
    <property type="match status" value="1"/>
</dbReference>
<feature type="modified residue" description="2',4',5'-topaquinone" evidence="7">
    <location>
        <position position="488"/>
    </location>
</feature>
<dbReference type="InterPro" id="IPR016182">
    <property type="entry name" value="Cu_amine_oxidase_N-reg"/>
</dbReference>
<comment type="cofactor">
    <cofactor evidence="8">
        <name>Cu cation</name>
        <dbReference type="ChEBI" id="CHEBI:23378"/>
    </cofactor>
    <text evidence="8">Contains 1 topaquinone per subunit.</text>
</comment>
<dbReference type="GO" id="GO:0005886">
    <property type="term" value="C:plasma membrane"/>
    <property type="evidence" value="ECO:0007669"/>
    <property type="project" value="TreeGrafter"/>
</dbReference>
<gene>
    <name evidence="13" type="ORF">MGAL_10B012843</name>
</gene>
<feature type="active site" description="Schiff-base intermediate with substrate; via topaquinone" evidence="6">
    <location>
        <position position="488"/>
    </location>
</feature>
<evidence type="ECO:0000256" key="2">
    <source>
        <dbReference type="ARBA" id="ARBA00022723"/>
    </source>
</evidence>
<dbReference type="EMBL" id="UYJE01003159">
    <property type="protein sequence ID" value="VDI16987.1"/>
    <property type="molecule type" value="Genomic_DNA"/>
</dbReference>
<dbReference type="InterPro" id="IPR036460">
    <property type="entry name" value="Cu_amine_oxidase_C_sf"/>
</dbReference>
<evidence type="ECO:0000256" key="4">
    <source>
        <dbReference type="ARBA" id="ARBA00023002"/>
    </source>
</evidence>
<keyword evidence="3 6" id="KW-0801">TPQ</keyword>
<keyword evidence="9" id="KW-0472">Membrane</keyword>
<evidence type="ECO:0000259" key="12">
    <source>
        <dbReference type="Pfam" id="PF02728"/>
    </source>
</evidence>
<comment type="PTM">
    <text evidence="7 8">Topaquinone (TPQ) is generated by copper-dependent autoxidation of a specific tyrosyl residue.</text>
</comment>
<dbReference type="GO" id="GO:0008131">
    <property type="term" value="F:primary methylamine oxidase activity"/>
    <property type="evidence" value="ECO:0007669"/>
    <property type="project" value="InterPro"/>
</dbReference>
<dbReference type="Pfam" id="PF02728">
    <property type="entry name" value="Cu_amine_oxidN3"/>
    <property type="match status" value="1"/>
</dbReference>
<evidence type="ECO:0000256" key="9">
    <source>
        <dbReference type="SAM" id="Phobius"/>
    </source>
</evidence>
<keyword evidence="9" id="KW-1133">Transmembrane helix</keyword>
<accession>A0A8B6DCX9</accession>
<feature type="active site" description="Proton acceptor" evidence="6">
    <location>
        <position position="401"/>
    </location>
</feature>
<evidence type="ECO:0000256" key="7">
    <source>
        <dbReference type="PIRSR" id="PIRSR600269-51"/>
    </source>
</evidence>